<comment type="caution">
    <text evidence="3">The sequence shown here is derived from an EMBL/GenBank/DDBJ whole genome shotgun (WGS) entry which is preliminary data.</text>
</comment>
<feature type="region of interest" description="Disordered" evidence="1">
    <location>
        <begin position="149"/>
        <end position="170"/>
    </location>
</feature>
<dbReference type="Gene3D" id="2.20.110.10">
    <property type="entry name" value="Histone H3 K4-specific methyltransferase SET7/9 N-terminal domain"/>
    <property type="match status" value="1"/>
</dbReference>
<dbReference type="Proteomes" id="UP000655016">
    <property type="component" value="Unassembled WGS sequence"/>
</dbReference>
<dbReference type="Gene3D" id="3.30.1150.10">
    <property type="match status" value="1"/>
</dbReference>
<protein>
    <recommendedName>
        <fullName evidence="2">TonB C-terminal domain-containing protein</fullName>
    </recommendedName>
</protein>
<gene>
    <name evidence="3" type="ORF">GCM10011518_06190</name>
</gene>
<proteinExistence type="predicted"/>
<name>A0ABQ1TPV4_9FLAO</name>
<keyword evidence="4" id="KW-1185">Reference proteome</keyword>
<dbReference type="SUPFAM" id="SSF74653">
    <property type="entry name" value="TolA/TonB C-terminal domain"/>
    <property type="match status" value="1"/>
</dbReference>
<reference evidence="4" key="1">
    <citation type="journal article" date="2019" name="Int. J. Syst. Evol. Microbiol.">
        <title>The Global Catalogue of Microorganisms (GCM) 10K type strain sequencing project: providing services to taxonomists for standard genome sequencing and annotation.</title>
        <authorList>
            <consortium name="The Broad Institute Genomics Platform"/>
            <consortium name="The Broad Institute Genome Sequencing Center for Infectious Disease"/>
            <person name="Wu L."/>
            <person name="Ma J."/>
        </authorList>
    </citation>
    <scope>NUCLEOTIDE SEQUENCE [LARGE SCALE GENOMIC DNA]</scope>
    <source>
        <strain evidence="4">CGMCC 1.16060</strain>
    </source>
</reference>
<dbReference type="RefSeq" id="WP_163392057.1">
    <property type="nucleotide sequence ID" value="NZ_BMKP01000001.1"/>
</dbReference>
<dbReference type="SUPFAM" id="SSF82185">
    <property type="entry name" value="Histone H3 K4-specific methyltransferase SET7/9 N-terminal domain"/>
    <property type="match status" value="1"/>
</dbReference>
<organism evidence="3 4">
    <name type="scientific">Flavobacterium limi</name>
    <dbReference type="NCBI Taxonomy" id="2045105"/>
    <lineage>
        <taxon>Bacteria</taxon>
        <taxon>Pseudomonadati</taxon>
        <taxon>Bacteroidota</taxon>
        <taxon>Flavobacteriia</taxon>
        <taxon>Flavobacteriales</taxon>
        <taxon>Flavobacteriaceae</taxon>
        <taxon>Flavobacterium</taxon>
    </lineage>
</organism>
<feature type="domain" description="TonB C-terminal" evidence="2">
    <location>
        <begin position="239"/>
        <end position="302"/>
    </location>
</feature>
<evidence type="ECO:0000256" key="1">
    <source>
        <dbReference type="SAM" id="MobiDB-lite"/>
    </source>
</evidence>
<sequence length="308" mass="35297">MGFSQVLQNNELILSPDDSFIYLDSTSSETKSKDYIYVRVVKDAKLKKENYIVQEYYRSGSLRMQAISTTYTGNPKEGEVTYYYKNGAKKSVTNYIKGRTNGRSTEWYENGNKKLEGEYIEDDKKRTTRFKTNEFWDKDGVQKVTHGNGFFENTDENQSAKGTIKNGFKDGNWEGSSVNPRLTYKEIYNEGKLISGESWDKHNISYKYTETEIRPAPKGGMASFYQYIGKNYKLPNMPQGTKGKIYVTFIVDKEGKVREPKIIKDIGYGTGEEALRILTNYDGFNPGEQRGQKIKCLYSLPITIQSAN</sequence>
<accession>A0ABQ1TPV4</accession>
<dbReference type="InterPro" id="IPR037682">
    <property type="entry name" value="TonB_C"/>
</dbReference>
<evidence type="ECO:0000313" key="3">
    <source>
        <dbReference type="EMBL" id="GGE99538.1"/>
    </source>
</evidence>
<dbReference type="EMBL" id="BMKP01000001">
    <property type="protein sequence ID" value="GGE99538.1"/>
    <property type="molecule type" value="Genomic_DNA"/>
</dbReference>
<evidence type="ECO:0000259" key="2">
    <source>
        <dbReference type="Pfam" id="PF03544"/>
    </source>
</evidence>
<evidence type="ECO:0000313" key="4">
    <source>
        <dbReference type="Proteomes" id="UP000655016"/>
    </source>
</evidence>
<dbReference type="Pfam" id="PF03544">
    <property type="entry name" value="TonB_C"/>
    <property type="match status" value="1"/>
</dbReference>